<feature type="region of interest" description="Disordered" evidence="3">
    <location>
        <begin position="224"/>
        <end position="265"/>
    </location>
</feature>
<evidence type="ECO:0000313" key="7">
    <source>
        <dbReference type="Proteomes" id="UP000030765"/>
    </source>
</evidence>
<dbReference type="EMBL" id="KE525231">
    <property type="protein sequence ID" value="KFB42953.1"/>
    <property type="molecule type" value="Genomic_DNA"/>
</dbReference>
<dbReference type="InterPro" id="IPR051095">
    <property type="entry name" value="Dros_DevTransReg"/>
</dbReference>
<dbReference type="Gene3D" id="3.30.710.10">
    <property type="entry name" value="Potassium Channel Kv1.1, Chain A"/>
    <property type="match status" value="1"/>
</dbReference>
<feature type="region of interest" description="Disordered" evidence="3">
    <location>
        <begin position="118"/>
        <end position="177"/>
    </location>
</feature>
<evidence type="ECO:0000256" key="1">
    <source>
        <dbReference type="ARBA" id="ARBA00004123"/>
    </source>
</evidence>
<dbReference type="Proteomes" id="UP000030765">
    <property type="component" value="Unassembled WGS sequence"/>
</dbReference>
<comment type="subcellular location">
    <subcellularLocation>
        <location evidence="1">Nucleus</location>
    </subcellularLocation>
</comment>
<keyword evidence="7" id="KW-1185">Reference proteome</keyword>
<dbReference type="InterPro" id="IPR000210">
    <property type="entry name" value="BTB/POZ_dom"/>
</dbReference>
<dbReference type="VEuPathDB" id="VectorBase:ASIS014535"/>
<dbReference type="SMART" id="SM00225">
    <property type="entry name" value="BTB"/>
    <property type="match status" value="1"/>
</dbReference>
<dbReference type="GO" id="GO:0005634">
    <property type="term" value="C:nucleus"/>
    <property type="evidence" value="ECO:0007669"/>
    <property type="project" value="UniProtKB-SubCell"/>
</dbReference>
<evidence type="ECO:0000313" key="6">
    <source>
        <dbReference type="EnsemblMetazoa" id="ASIC010826-PA"/>
    </source>
</evidence>
<dbReference type="EMBL" id="ATLV01018352">
    <property type="status" value="NOT_ANNOTATED_CDS"/>
    <property type="molecule type" value="Genomic_DNA"/>
</dbReference>
<evidence type="ECO:0000256" key="3">
    <source>
        <dbReference type="SAM" id="MobiDB-lite"/>
    </source>
</evidence>
<dbReference type="InterPro" id="IPR011333">
    <property type="entry name" value="SKP1/BTB/POZ_sf"/>
</dbReference>
<proteinExistence type="predicted"/>
<dbReference type="SUPFAM" id="SSF54695">
    <property type="entry name" value="POZ domain"/>
    <property type="match status" value="1"/>
</dbReference>
<reference evidence="6" key="2">
    <citation type="submission" date="2020-05" db="UniProtKB">
        <authorList>
            <consortium name="EnsemblMetazoa"/>
        </authorList>
    </citation>
    <scope>IDENTIFICATION</scope>
</reference>
<feature type="compositionally biased region" description="Basic and acidic residues" evidence="3">
    <location>
        <begin position="233"/>
        <end position="245"/>
    </location>
</feature>
<dbReference type="STRING" id="74873.A0A084VYA9"/>
<feature type="compositionally biased region" description="Low complexity" evidence="3">
    <location>
        <begin position="134"/>
        <end position="151"/>
    </location>
</feature>
<accession>A0A084VYA9</accession>
<dbReference type="AlphaFoldDB" id="A0A084VYA9"/>
<protein>
    <submittedName>
        <fullName evidence="6">BTB domain-containing protein</fullName>
    </submittedName>
    <submittedName>
        <fullName evidence="5">Pipsqueak, putative</fullName>
    </submittedName>
</protein>
<organism evidence="5">
    <name type="scientific">Anopheles sinensis</name>
    <name type="common">Mosquito</name>
    <dbReference type="NCBI Taxonomy" id="74873"/>
    <lineage>
        <taxon>Eukaryota</taxon>
        <taxon>Metazoa</taxon>
        <taxon>Ecdysozoa</taxon>
        <taxon>Arthropoda</taxon>
        <taxon>Hexapoda</taxon>
        <taxon>Insecta</taxon>
        <taxon>Pterygota</taxon>
        <taxon>Neoptera</taxon>
        <taxon>Endopterygota</taxon>
        <taxon>Diptera</taxon>
        <taxon>Nematocera</taxon>
        <taxon>Culicoidea</taxon>
        <taxon>Culicidae</taxon>
        <taxon>Anophelinae</taxon>
        <taxon>Anopheles</taxon>
    </lineage>
</organism>
<evidence type="ECO:0000313" key="5">
    <source>
        <dbReference type="EMBL" id="KFB42953.1"/>
    </source>
</evidence>
<dbReference type="GO" id="GO:0006357">
    <property type="term" value="P:regulation of transcription by RNA polymerase II"/>
    <property type="evidence" value="ECO:0007669"/>
    <property type="project" value="TreeGrafter"/>
</dbReference>
<feature type="domain" description="BTB" evidence="4">
    <location>
        <begin position="28"/>
        <end position="92"/>
    </location>
</feature>
<reference evidence="5 7" key="1">
    <citation type="journal article" date="2014" name="BMC Genomics">
        <title>Genome sequence of Anopheles sinensis provides insight into genetics basis of mosquito competence for malaria parasites.</title>
        <authorList>
            <person name="Zhou D."/>
            <person name="Zhang D."/>
            <person name="Ding G."/>
            <person name="Shi L."/>
            <person name="Hou Q."/>
            <person name="Ye Y."/>
            <person name="Xu Y."/>
            <person name="Zhou H."/>
            <person name="Xiong C."/>
            <person name="Li S."/>
            <person name="Yu J."/>
            <person name="Hong S."/>
            <person name="Yu X."/>
            <person name="Zou P."/>
            <person name="Chen C."/>
            <person name="Chang X."/>
            <person name="Wang W."/>
            <person name="Lv Y."/>
            <person name="Sun Y."/>
            <person name="Ma L."/>
            <person name="Shen B."/>
            <person name="Zhu C."/>
        </authorList>
    </citation>
    <scope>NUCLEOTIDE SEQUENCE [LARGE SCALE GENOMIC DNA]</scope>
</reference>
<gene>
    <name evidence="5" type="ORF">ZHAS_00010826</name>
</gene>
<dbReference type="PANTHER" id="PTHR23110">
    <property type="entry name" value="BTB DOMAIN TRANSCRIPTION FACTOR"/>
    <property type="match status" value="1"/>
</dbReference>
<dbReference type="VEuPathDB" id="VectorBase:ASIC010826"/>
<dbReference type="PROSITE" id="PS50097">
    <property type="entry name" value="BTB"/>
    <property type="match status" value="1"/>
</dbReference>
<dbReference type="Pfam" id="PF00651">
    <property type="entry name" value="BTB"/>
    <property type="match status" value="1"/>
</dbReference>
<dbReference type="PANTHER" id="PTHR23110:SF109">
    <property type="entry name" value="FI07618P-RELATED"/>
    <property type="match status" value="1"/>
</dbReference>
<dbReference type="OrthoDB" id="6418787at2759"/>
<name>A0A084VYA9_ANOSI</name>
<evidence type="ECO:0000259" key="4">
    <source>
        <dbReference type="PROSITE" id="PS50097"/>
    </source>
</evidence>
<keyword evidence="2" id="KW-0539">Nucleus</keyword>
<sequence length="265" mass="29416">MGRKIFLVRHGSTMLAEMNRLQRQGLLQDVTLSTEGQQIRLHKLVLSAASPMFRELICKTTSPQPTYTLGIPFHDLRVIVDSLYQPKVEIPVAQLRSVLQSANQMKIRLLVQDTSSRVPVKRPASRMEIGGPSRFGSSRNRSVRVSSSTSPKRPPSRIAINNDAQPGPSGLGGRWNRSMRIGSGISVAEELPNLVTMMQRTCVIEDVPQSVAFVEEKMEVQPDLEIGKAIQPEAEKRTSEEKMDLDVPNPKIARGSPSTKKDVKK</sequence>
<dbReference type="EnsemblMetazoa" id="ASIC010826-RA">
    <property type="protein sequence ID" value="ASIC010826-PA"/>
    <property type="gene ID" value="ASIC010826"/>
</dbReference>
<evidence type="ECO:0000256" key="2">
    <source>
        <dbReference type="ARBA" id="ARBA00023242"/>
    </source>
</evidence>